<dbReference type="EMBL" id="CP001618">
    <property type="protein sequence ID" value="ACQ79151.1"/>
    <property type="molecule type" value="Genomic_DNA"/>
</dbReference>
<organism evidence="3 4">
    <name type="scientific">Beutenbergia cavernae (strain ATCC BAA-8 / DSM 12333 / CCUG 43141 / JCM 11478 / NBRC 16432 / NCIMB 13614 / HKI 0122)</name>
    <dbReference type="NCBI Taxonomy" id="471853"/>
    <lineage>
        <taxon>Bacteria</taxon>
        <taxon>Bacillati</taxon>
        <taxon>Actinomycetota</taxon>
        <taxon>Actinomycetes</taxon>
        <taxon>Micrococcales</taxon>
        <taxon>Beutenbergiaceae</taxon>
        <taxon>Beutenbergia</taxon>
    </lineage>
</organism>
<feature type="compositionally biased region" description="Polar residues" evidence="1">
    <location>
        <begin position="45"/>
        <end position="54"/>
    </location>
</feature>
<dbReference type="Pfam" id="PF26056">
    <property type="entry name" value="DUF8017"/>
    <property type="match status" value="1"/>
</dbReference>
<dbReference type="KEGG" id="bcv:Bcav_0890"/>
<reference evidence="3 4" key="1">
    <citation type="journal article" date="2009" name="Stand. Genomic Sci.">
        <title>Complete genome sequence of Beutenbergia cavernae type strain (HKI 0122).</title>
        <authorList>
            <person name="Land M."/>
            <person name="Pukall R."/>
            <person name="Abt B."/>
            <person name="Goker M."/>
            <person name="Rohde M."/>
            <person name="Glavina Del Rio T."/>
            <person name="Tice H."/>
            <person name="Copeland A."/>
            <person name="Cheng J.F."/>
            <person name="Lucas S."/>
            <person name="Chen F."/>
            <person name="Nolan M."/>
            <person name="Bruce D."/>
            <person name="Goodwin L."/>
            <person name="Pitluck S."/>
            <person name="Ivanova N."/>
            <person name="Mavromatis K."/>
            <person name="Ovchinnikova G."/>
            <person name="Pati A."/>
            <person name="Chen A."/>
            <person name="Palaniappan K."/>
            <person name="Hauser L."/>
            <person name="Chang Y.J."/>
            <person name="Jefferies C.C."/>
            <person name="Saunders E."/>
            <person name="Brettin T."/>
            <person name="Detter J.C."/>
            <person name="Han C."/>
            <person name="Chain P."/>
            <person name="Bristow J."/>
            <person name="Eisen J.A."/>
            <person name="Markowitz V."/>
            <person name="Hugenholtz P."/>
            <person name="Kyrpides N.C."/>
            <person name="Klenk H.P."/>
            <person name="Lapidus A."/>
        </authorList>
    </citation>
    <scope>NUCLEOTIDE SEQUENCE [LARGE SCALE GENOMIC DNA]</scope>
    <source>
        <strain evidence="4">ATCC BAA-8 / DSM 12333 / NBRC 16432</strain>
    </source>
</reference>
<feature type="domain" description="DUF8017" evidence="2">
    <location>
        <begin position="63"/>
        <end position="221"/>
    </location>
</feature>
<evidence type="ECO:0000313" key="4">
    <source>
        <dbReference type="Proteomes" id="UP000007962"/>
    </source>
</evidence>
<dbReference type="Proteomes" id="UP000007962">
    <property type="component" value="Chromosome"/>
</dbReference>
<dbReference type="AlphaFoldDB" id="C5BZH9"/>
<evidence type="ECO:0000259" key="2">
    <source>
        <dbReference type="Pfam" id="PF26056"/>
    </source>
</evidence>
<gene>
    <name evidence="3" type="ordered locus">Bcav_0890</name>
</gene>
<evidence type="ECO:0000256" key="1">
    <source>
        <dbReference type="SAM" id="MobiDB-lite"/>
    </source>
</evidence>
<keyword evidence="4" id="KW-1185">Reference proteome</keyword>
<accession>C5BZH9</accession>
<dbReference type="InterPro" id="IPR058330">
    <property type="entry name" value="DUF8017"/>
</dbReference>
<dbReference type="STRING" id="471853.Bcav_0890"/>
<proteinExistence type="predicted"/>
<protein>
    <recommendedName>
        <fullName evidence="2">DUF8017 domain-containing protein</fullName>
    </recommendedName>
</protein>
<dbReference type="HOGENOM" id="CLU_1243329_0_0_11"/>
<sequence length="222" mass="22648">MAAALGAALLAGCAGGAGSPEAPGGEESSVSQDPPGEPSAGSGEEMTTTPSESPSAGPDDGAWQDVSFGNGTFSVPPSWEIDIVGEGDAETPRPVHGRGFCPDDPSLVTALALVTWTDETTDAHEAVAAEAERAAQHFYPGRSPRLTLDEVDDGGEWATVFAGVAMRPSDDPCDAPEAMLIVRGVPYPDGSGTFLFLVLGELGLPGSPPEDDLVRIASSLRT</sequence>
<name>C5BZH9_BEUC1</name>
<feature type="region of interest" description="Disordered" evidence="1">
    <location>
        <begin position="13"/>
        <end position="79"/>
    </location>
</feature>
<evidence type="ECO:0000313" key="3">
    <source>
        <dbReference type="EMBL" id="ACQ79151.1"/>
    </source>
</evidence>
<feature type="compositionally biased region" description="Low complexity" evidence="1">
    <location>
        <begin position="19"/>
        <end position="29"/>
    </location>
</feature>